<dbReference type="InterPro" id="IPR013103">
    <property type="entry name" value="RVT_2"/>
</dbReference>
<proteinExistence type="predicted"/>
<keyword evidence="2" id="KW-0479">Metal-binding</keyword>
<name>A0A6G0QPY9_9STRA</name>
<dbReference type="GO" id="GO:0016787">
    <property type="term" value="F:hydrolase activity"/>
    <property type="evidence" value="ECO:0007669"/>
    <property type="project" value="UniProtKB-KW"/>
</dbReference>
<dbReference type="GO" id="GO:0004519">
    <property type="term" value="F:endonuclease activity"/>
    <property type="evidence" value="ECO:0007669"/>
    <property type="project" value="UniProtKB-KW"/>
</dbReference>
<keyword evidence="4" id="KW-0378">Hydrolase</keyword>
<feature type="domain" description="Integrase catalytic" evidence="12">
    <location>
        <begin position="207"/>
        <end position="373"/>
    </location>
</feature>
<dbReference type="PANTHER" id="PTHR42648:SF11">
    <property type="entry name" value="TRANSPOSON TY4-P GAG-POL POLYPROTEIN"/>
    <property type="match status" value="1"/>
</dbReference>
<evidence type="ECO:0000256" key="6">
    <source>
        <dbReference type="ARBA" id="ARBA00022908"/>
    </source>
</evidence>
<keyword evidence="3" id="KW-0255">Endonuclease</keyword>
<dbReference type="EMBL" id="QXFY01002505">
    <property type="protein sequence ID" value="KAE9296389.1"/>
    <property type="molecule type" value="Genomic_DNA"/>
</dbReference>
<keyword evidence="8" id="KW-0808">Transferase</keyword>
<dbReference type="InterPro" id="IPR012337">
    <property type="entry name" value="RNaseH-like_sf"/>
</dbReference>
<keyword evidence="6" id="KW-0229">DNA integration</keyword>
<evidence type="ECO:0000313" key="13">
    <source>
        <dbReference type="EMBL" id="KAE9296389.1"/>
    </source>
</evidence>
<dbReference type="InterPro" id="IPR057670">
    <property type="entry name" value="SH3_retrovirus"/>
</dbReference>
<keyword evidence="9" id="KW-0233">DNA recombination</keyword>
<dbReference type="InterPro" id="IPR001584">
    <property type="entry name" value="Integrase_cat-core"/>
</dbReference>
<dbReference type="AlphaFoldDB" id="A0A6G0QPY9"/>
<evidence type="ECO:0000256" key="11">
    <source>
        <dbReference type="SAM" id="MobiDB-lite"/>
    </source>
</evidence>
<dbReference type="CDD" id="cd09272">
    <property type="entry name" value="RNase_HI_RT_Ty1"/>
    <property type="match status" value="1"/>
</dbReference>
<keyword evidence="7" id="KW-0695">RNA-directed DNA polymerase</keyword>
<dbReference type="SUPFAM" id="SSF53098">
    <property type="entry name" value="Ribonuclease H-like"/>
    <property type="match status" value="1"/>
</dbReference>
<evidence type="ECO:0000256" key="10">
    <source>
        <dbReference type="ARBA" id="ARBA00023268"/>
    </source>
</evidence>
<feature type="region of interest" description="Disordered" evidence="11">
    <location>
        <begin position="497"/>
        <end position="528"/>
    </location>
</feature>
<dbReference type="GO" id="GO:0003676">
    <property type="term" value="F:nucleic acid binding"/>
    <property type="evidence" value="ECO:0007669"/>
    <property type="project" value="InterPro"/>
</dbReference>
<dbReference type="Gene3D" id="3.30.420.10">
    <property type="entry name" value="Ribonuclease H-like superfamily/Ribonuclease H"/>
    <property type="match status" value="1"/>
</dbReference>
<keyword evidence="8" id="KW-0548">Nucleotidyltransferase</keyword>
<dbReference type="Pfam" id="PF07727">
    <property type="entry name" value="RVT_2"/>
    <property type="match status" value="1"/>
</dbReference>
<dbReference type="InterPro" id="IPR036397">
    <property type="entry name" value="RNaseH_sf"/>
</dbReference>
<dbReference type="GO" id="GO:0006310">
    <property type="term" value="P:DNA recombination"/>
    <property type="evidence" value="ECO:0007669"/>
    <property type="project" value="UniProtKB-KW"/>
</dbReference>
<accession>A0A6G0QPY9</accession>
<dbReference type="Pfam" id="PF25597">
    <property type="entry name" value="SH3_retrovirus"/>
    <property type="match status" value="1"/>
</dbReference>
<keyword evidence="10" id="KW-0511">Multifunctional enzyme</keyword>
<evidence type="ECO:0000256" key="1">
    <source>
        <dbReference type="ARBA" id="ARBA00022722"/>
    </source>
</evidence>
<sequence length="1020" mass="115689">MVPPNEMEWILDSGAQVNVTGDLALLNNVKNRKQVELLEGATGGFGRVELEGAVLMPVVNVHSGETETRLLENVRYSPGTKINLISQTYMQFKCGYKLIVSDDQLVTWLVKPTMKLKFVMRDGLYRMRVERRNKLVLSAQKPSADSNVMELLHNRLNHVAMDTIKEMVASKVDMGVKVNTRDLSFYECVPCIESKIKRMTYSRNPRRATRPLEKLSADICTINEVSADKSTMFLLVMDEFSRYKWAYLLKSKADASDHLKHLILKLEKKFKPLSVMLFHADGGGEFISNAFTVFCANQGVELNYTHADSPEENGIVKRNNGIIVSRVRSMLDATRLPNSLWGEALLHAVDTLNVCPTSALQGRSSHEVLYGNLPSLRSLRTWGCMTHVHSNDSSRERKEKLATRVRTCILLGYTSTKKGYKFLDVVSGAVVTARGENVRFHEAFTIESNYVGQLVLNTFFHVDFQLSRDIPVVRIKSSMDTYIKDDRASQIEIVEETTATATGNAPPAEPASSSPASTDMRVGTKRKRSDEQAELLRAACVDEDWVPTRSATAECEPRPPLPKRQRKPSVRLRDYVVNSVHVHEEVVVPTTYKQARASRQWKKWREAMLEELASLKVHGTWRLVRRREMRGRKAITCRWVYAVKRDERGQIKRYKARLVIHGFKQLAGLEYTETYAPVIRFDTIRAAIYFALQRGWAILQYDVKTAFLYGHLDEVIFMEQPPGFQSEPDAYVCHLQRSLYGLRQAPNVWNRTLHKALERLGFSRLDSDYGLYAQKMGESGEISMLLAVYVDDILLLGPTDLCRSVAQQLAEEFELTALGPVKYLLGVENLIDPLRKEVVYCQRQHVKDILKRFNMESCNGCATPEGTTPQQLRAPMDKSYLPYRELVGSLQYLVSASRPDIAHGVRNLGKYLSNYTYEHYFMAKRVLRYLASTVDYGLVNTIGTGSRVTVTCFTDADYANDVDDRKSISGYVTMLDGNVVSYASRKQEINAQSTTEAEYVAMNEGTKDLLWMLGLCLELN</sequence>
<dbReference type="PANTHER" id="PTHR42648">
    <property type="entry name" value="TRANSPOSASE, PUTATIVE-RELATED"/>
    <property type="match status" value="1"/>
</dbReference>
<keyword evidence="1" id="KW-0540">Nuclease</keyword>
<dbReference type="GO" id="GO:0046872">
    <property type="term" value="F:metal ion binding"/>
    <property type="evidence" value="ECO:0007669"/>
    <property type="project" value="UniProtKB-KW"/>
</dbReference>
<reference evidence="13 14" key="1">
    <citation type="submission" date="2018-09" db="EMBL/GenBank/DDBJ databases">
        <title>Genomic investigation of the strawberry pathogen Phytophthora fragariae indicates pathogenicity is determined by transcriptional variation in three key races.</title>
        <authorList>
            <person name="Adams T.M."/>
            <person name="Armitage A.D."/>
            <person name="Sobczyk M.K."/>
            <person name="Bates H.J."/>
            <person name="Dunwell J.M."/>
            <person name="Nellist C.F."/>
            <person name="Harrison R.J."/>
        </authorList>
    </citation>
    <scope>NUCLEOTIDE SEQUENCE [LARGE SCALE GENOMIC DNA]</scope>
    <source>
        <strain evidence="13 14">NOV-77</strain>
    </source>
</reference>
<dbReference type="Pfam" id="PF00665">
    <property type="entry name" value="rve"/>
    <property type="match status" value="1"/>
</dbReference>
<dbReference type="SUPFAM" id="SSF56672">
    <property type="entry name" value="DNA/RNA polymerases"/>
    <property type="match status" value="1"/>
</dbReference>
<evidence type="ECO:0000313" key="14">
    <source>
        <dbReference type="Proteomes" id="UP000486351"/>
    </source>
</evidence>
<evidence type="ECO:0000256" key="9">
    <source>
        <dbReference type="ARBA" id="ARBA00023172"/>
    </source>
</evidence>
<dbReference type="Proteomes" id="UP000486351">
    <property type="component" value="Unassembled WGS sequence"/>
</dbReference>
<dbReference type="InterPro" id="IPR043502">
    <property type="entry name" value="DNA/RNA_pol_sf"/>
</dbReference>
<gene>
    <name evidence="13" type="ORF">PF008_g24015</name>
</gene>
<keyword evidence="8" id="KW-0239">DNA-directed DNA polymerase</keyword>
<evidence type="ECO:0000256" key="5">
    <source>
        <dbReference type="ARBA" id="ARBA00022842"/>
    </source>
</evidence>
<evidence type="ECO:0000256" key="7">
    <source>
        <dbReference type="ARBA" id="ARBA00022918"/>
    </source>
</evidence>
<evidence type="ECO:0000256" key="8">
    <source>
        <dbReference type="ARBA" id="ARBA00022932"/>
    </source>
</evidence>
<evidence type="ECO:0000256" key="2">
    <source>
        <dbReference type="ARBA" id="ARBA00022723"/>
    </source>
</evidence>
<comment type="caution">
    <text evidence="13">The sequence shown here is derived from an EMBL/GenBank/DDBJ whole genome shotgun (WGS) entry which is preliminary data.</text>
</comment>
<dbReference type="GO" id="GO:0015074">
    <property type="term" value="P:DNA integration"/>
    <property type="evidence" value="ECO:0007669"/>
    <property type="project" value="UniProtKB-KW"/>
</dbReference>
<evidence type="ECO:0000259" key="12">
    <source>
        <dbReference type="PROSITE" id="PS50994"/>
    </source>
</evidence>
<organism evidence="13 14">
    <name type="scientific">Phytophthora fragariae</name>
    <dbReference type="NCBI Taxonomy" id="53985"/>
    <lineage>
        <taxon>Eukaryota</taxon>
        <taxon>Sar</taxon>
        <taxon>Stramenopiles</taxon>
        <taxon>Oomycota</taxon>
        <taxon>Peronosporomycetes</taxon>
        <taxon>Peronosporales</taxon>
        <taxon>Peronosporaceae</taxon>
        <taxon>Phytophthora</taxon>
    </lineage>
</organism>
<protein>
    <recommendedName>
        <fullName evidence="12">Integrase catalytic domain-containing protein</fullName>
    </recommendedName>
</protein>
<dbReference type="GO" id="GO:0003887">
    <property type="term" value="F:DNA-directed DNA polymerase activity"/>
    <property type="evidence" value="ECO:0007669"/>
    <property type="project" value="UniProtKB-KW"/>
</dbReference>
<dbReference type="InterPro" id="IPR039537">
    <property type="entry name" value="Retrotran_Ty1/copia-like"/>
</dbReference>
<feature type="compositionally biased region" description="Low complexity" evidence="11">
    <location>
        <begin position="497"/>
        <end position="517"/>
    </location>
</feature>
<evidence type="ECO:0000256" key="3">
    <source>
        <dbReference type="ARBA" id="ARBA00022759"/>
    </source>
</evidence>
<dbReference type="GO" id="GO:0003964">
    <property type="term" value="F:RNA-directed DNA polymerase activity"/>
    <property type="evidence" value="ECO:0007669"/>
    <property type="project" value="UniProtKB-KW"/>
</dbReference>
<evidence type="ECO:0000256" key="4">
    <source>
        <dbReference type="ARBA" id="ARBA00022801"/>
    </source>
</evidence>
<keyword evidence="5" id="KW-0460">Magnesium</keyword>
<dbReference type="PROSITE" id="PS50994">
    <property type="entry name" value="INTEGRASE"/>
    <property type="match status" value="1"/>
</dbReference>